<comment type="caution">
    <text evidence="1">The sequence shown here is derived from an EMBL/GenBank/DDBJ whole genome shotgun (WGS) entry which is preliminary data.</text>
</comment>
<keyword evidence="2" id="KW-1185">Reference proteome</keyword>
<protein>
    <submittedName>
        <fullName evidence="1">Ethanolamine utilization protein EutQ (Cupin superfamily)</fullName>
    </submittedName>
</protein>
<dbReference type="InterPro" id="IPR011051">
    <property type="entry name" value="RmlC_Cupin_sf"/>
</dbReference>
<name>A0ABW8MYX6_9BURK</name>
<gene>
    <name evidence="1" type="ORF">ABH943_008995</name>
</gene>
<dbReference type="SUPFAM" id="SSF51182">
    <property type="entry name" value="RmlC-like cupins"/>
    <property type="match status" value="1"/>
</dbReference>
<proteinExistence type="predicted"/>
<dbReference type="EMBL" id="JBIYDN010000069">
    <property type="protein sequence ID" value="MFK4448950.1"/>
    <property type="molecule type" value="Genomic_DNA"/>
</dbReference>
<dbReference type="Pfam" id="PF06249">
    <property type="entry name" value="EutQ"/>
    <property type="match status" value="1"/>
</dbReference>
<reference evidence="1 2" key="1">
    <citation type="submission" date="2024-11" db="EMBL/GenBank/DDBJ databases">
        <title>Using genomics to understand microbial adaptation to soil warming.</title>
        <authorList>
            <person name="Deangelis K.M. PhD."/>
        </authorList>
    </citation>
    <scope>NUCLEOTIDE SEQUENCE [LARGE SCALE GENOMIC DNA]</scope>
    <source>
        <strain evidence="1 2">GAS97</strain>
    </source>
</reference>
<dbReference type="InterPro" id="IPR014710">
    <property type="entry name" value="RmlC-like_jellyroll"/>
</dbReference>
<dbReference type="InterPro" id="IPR010424">
    <property type="entry name" value="EutQ"/>
</dbReference>
<dbReference type="Proteomes" id="UP001620514">
    <property type="component" value="Unassembled WGS sequence"/>
</dbReference>
<evidence type="ECO:0000313" key="2">
    <source>
        <dbReference type="Proteomes" id="UP001620514"/>
    </source>
</evidence>
<evidence type="ECO:0000313" key="1">
    <source>
        <dbReference type="EMBL" id="MFK4448950.1"/>
    </source>
</evidence>
<accession>A0ABW8MYX6</accession>
<sequence>MTNACEALHAQSFQPGATKKLTYEETLLLISGRFAVSVDGATLELMPGQGLWIARGSVVSYSASDAVLFFAITR</sequence>
<dbReference type="Gene3D" id="2.60.120.10">
    <property type="entry name" value="Jelly Rolls"/>
    <property type="match status" value="1"/>
</dbReference>
<organism evidence="1 2">
    <name type="scientific">Caballeronia udeis</name>
    <dbReference type="NCBI Taxonomy" id="1232866"/>
    <lineage>
        <taxon>Bacteria</taxon>
        <taxon>Pseudomonadati</taxon>
        <taxon>Pseudomonadota</taxon>
        <taxon>Betaproteobacteria</taxon>
        <taxon>Burkholderiales</taxon>
        <taxon>Burkholderiaceae</taxon>
        <taxon>Caballeronia</taxon>
    </lineage>
</organism>